<evidence type="ECO:0000313" key="1">
    <source>
        <dbReference type="EMBL" id="JAA65337.1"/>
    </source>
</evidence>
<proteinExistence type="evidence at transcript level"/>
<dbReference type="EMBL" id="GADI01008471">
    <property type="protein sequence ID" value="JAA65337.1"/>
    <property type="molecule type" value="mRNA"/>
</dbReference>
<protein>
    <submittedName>
        <fullName evidence="1">Putative interferon-induced 6-16 family</fullName>
    </submittedName>
</protein>
<name>A0A0K8R2R0_IXORI</name>
<accession>A0A0K8R2R0</accession>
<reference evidence="1" key="1">
    <citation type="submission" date="2012-12" db="EMBL/GenBank/DDBJ databases">
        <title>Identification and characterization of a phenylalanine ammonia-lyase gene family in Isatis indigotica Fort.</title>
        <authorList>
            <person name="Liu Q."/>
            <person name="Chen J."/>
            <person name="Zhou X."/>
            <person name="Di P."/>
            <person name="Xiao Y."/>
            <person name="Xuan H."/>
            <person name="Zhang L."/>
            <person name="Chen W."/>
        </authorList>
    </citation>
    <scope>NUCLEOTIDE SEQUENCE</scope>
    <source>
        <tissue evidence="1">Salivary gland</tissue>
    </source>
</reference>
<organism evidence="1">
    <name type="scientific">Ixodes ricinus</name>
    <name type="common">Common tick</name>
    <name type="synonym">Acarus ricinus</name>
    <dbReference type="NCBI Taxonomy" id="34613"/>
    <lineage>
        <taxon>Eukaryota</taxon>
        <taxon>Metazoa</taxon>
        <taxon>Ecdysozoa</taxon>
        <taxon>Arthropoda</taxon>
        <taxon>Chelicerata</taxon>
        <taxon>Arachnida</taxon>
        <taxon>Acari</taxon>
        <taxon>Parasitiformes</taxon>
        <taxon>Ixodida</taxon>
        <taxon>Ixodoidea</taxon>
        <taxon>Ixodidae</taxon>
        <taxon>Ixodinae</taxon>
        <taxon>Ixodes</taxon>
    </lineage>
</organism>
<sequence>MWVPTHATELIYHMIATGYAAVSSTPTVMLDVGKAVAGGLEHQGRQALELASPSRVWEKVDQKTLLKVGGCAVLVLELPA</sequence>
<dbReference type="AlphaFoldDB" id="A0A0K8R2R0"/>